<dbReference type="PANTHER" id="PTHR48051">
    <property type="match status" value="1"/>
</dbReference>
<feature type="compositionally biased region" description="Basic residues" evidence="3">
    <location>
        <begin position="188"/>
        <end position="198"/>
    </location>
</feature>
<evidence type="ECO:0000256" key="4">
    <source>
        <dbReference type="SAM" id="Phobius"/>
    </source>
</evidence>
<keyword evidence="4" id="KW-0472">Membrane</keyword>
<dbReference type="SMART" id="SM00369">
    <property type="entry name" value="LRR_TYP"/>
    <property type="match status" value="3"/>
</dbReference>
<protein>
    <submittedName>
        <fullName evidence="5">Leucine-rich repeat-containing protein 59-like protein</fullName>
    </submittedName>
</protein>
<reference evidence="5 6" key="1">
    <citation type="journal article" date="2018" name="Gigascience">
        <title>Genomes of trombidid mites reveal novel predicted allergens and laterally-transferred genes associated with secondary metabolism.</title>
        <authorList>
            <person name="Dong X."/>
            <person name="Chaisiri K."/>
            <person name="Xia D."/>
            <person name="Armstrong S.D."/>
            <person name="Fang Y."/>
            <person name="Donnelly M.J."/>
            <person name="Kadowaki T."/>
            <person name="McGarry J.W."/>
            <person name="Darby A.C."/>
            <person name="Makepeace B.L."/>
        </authorList>
    </citation>
    <scope>NUCLEOTIDE SEQUENCE [LARGE SCALE GENOMIC DNA]</scope>
    <source>
        <strain evidence="5">UoL-WK</strain>
    </source>
</reference>
<comment type="caution">
    <text evidence="5">The sequence shown here is derived from an EMBL/GenBank/DDBJ whole genome shotgun (WGS) entry which is preliminary data.</text>
</comment>
<dbReference type="Proteomes" id="UP000285301">
    <property type="component" value="Unassembled WGS sequence"/>
</dbReference>
<keyword evidence="1" id="KW-0433">Leucine-rich repeat</keyword>
<dbReference type="SUPFAM" id="SSF52058">
    <property type="entry name" value="L domain-like"/>
    <property type="match status" value="1"/>
</dbReference>
<evidence type="ECO:0000313" key="5">
    <source>
        <dbReference type="EMBL" id="RWS15990.1"/>
    </source>
</evidence>
<dbReference type="InterPro" id="IPR001611">
    <property type="entry name" value="Leu-rich_rpt"/>
</dbReference>
<dbReference type="GO" id="GO:0005737">
    <property type="term" value="C:cytoplasm"/>
    <property type="evidence" value="ECO:0007669"/>
    <property type="project" value="TreeGrafter"/>
</dbReference>
<evidence type="ECO:0000256" key="3">
    <source>
        <dbReference type="SAM" id="MobiDB-lite"/>
    </source>
</evidence>
<dbReference type="AlphaFoldDB" id="A0A3S3SJF9"/>
<keyword evidence="2" id="KW-0677">Repeat</keyword>
<sequence>MVGLSSKALRKHDYVLEGSHWDLSLLSITELPVAELDANRKATKVDLSNNFIRTIPPEFPKLVHLTWLDLSKNRIVELPENFGSLVKLQHLDLYSNKLERLPLSFGELKRLKWLDLKENPLNSELQKIVGDCRTAKECEQCALRVVKLMKEVSIRLDLERKRRKDEEEEAMKRQQLLDDKKRVEKAKKKAKLAKRKQREHQSKESHVSSSSSTSDKKEEVGDENNFKSGAKPSTNVARHIFSYISLAILFLLVLFLILIVYDGDKYAFVSKRIVSRLHESPVIKLGKELTELCYDLVKHYRQRWE</sequence>
<evidence type="ECO:0000256" key="2">
    <source>
        <dbReference type="ARBA" id="ARBA00022737"/>
    </source>
</evidence>
<feature type="region of interest" description="Disordered" evidence="3">
    <location>
        <begin position="188"/>
        <end position="228"/>
    </location>
</feature>
<organism evidence="5 6">
    <name type="scientific">Dinothrombium tinctorium</name>
    <dbReference type="NCBI Taxonomy" id="1965070"/>
    <lineage>
        <taxon>Eukaryota</taxon>
        <taxon>Metazoa</taxon>
        <taxon>Ecdysozoa</taxon>
        <taxon>Arthropoda</taxon>
        <taxon>Chelicerata</taxon>
        <taxon>Arachnida</taxon>
        <taxon>Acari</taxon>
        <taxon>Acariformes</taxon>
        <taxon>Trombidiformes</taxon>
        <taxon>Prostigmata</taxon>
        <taxon>Anystina</taxon>
        <taxon>Parasitengona</taxon>
        <taxon>Trombidioidea</taxon>
        <taxon>Trombidiidae</taxon>
        <taxon>Dinothrombium</taxon>
    </lineage>
</organism>
<keyword evidence="4" id="KW-1133">Transmembrane helix</keyword>
<dbReference type="InterPro" id="IPR032675">
    <property type="entry name" value="LRR_dom_sf"/>
</dbReference>
<feature type="transmembrane region" description="Helical" evidence="4">
    <location>
        <begin position="240"/>
        <end position="261"/>
    </location>
</feature>
<evidence type="ECO:0000313" key="6">
    <source>
        <dbReference type="Proteomes" id="UP000285301"/>
    </source>
</evidence>
<dbReference type="OrthoDB" id="1394818at2759"/>
<dbReference type="EMBL" id="NCKU01000323">
    <property type="protein sequence ID" value="RWS15990.1"/>
    <property type="molecule type" value="Genomic_DNA"/>
</dbReference>
<dbReference type="InterPro" id="IPR050216">
    <property type="entry name" value="LRR_domain-containing"/>
</dbReference>
<gene>
    <name evidence="5" type="ORF">B4U79_02688</name>
</gene>
<evidence type="ECO:0000256" key="1">
    <source>
        <dbReference type="ARBA" id="ARBA00022614"/>
    </source>
</evidence>
<dbReference type="InterPro" id="IPR003591">
    <property type="entry name" value="Leu-rich_rpt_typical-subtyp"/>
</dbReference>
<keyword evidence="4" id="KW-0812">Transmembrane</keyword>
<dbReference type="Pfam" id="PF13855">
    <property type="entry name" value="LRR_8"/>
    <property type="match status" value="1"/>
</dbReference>
<accession>A0A3S3SJF9</accession>
<dbReference type="STRING" id="1965070.A0A3S3SJF9"/>
<dbReference type="PANTHER" id="PTHR48051:SF42">
    <property type="entry name" value="LEUCINE-RICH REPEAT-CONTAINING PROTEIN 18-LIKE"/>
    <property type="match status" value="1"/>
</dbReference>
<dbReference type="PROSITE" id="PS51450">
    <property type="entry name" value="LRR"/>
    <property type="match status" value="2"/>
</dbReference>
<proteinExistence type="predicted"/>
<dbReference type="Gene3D" id="3.80.10.10">
    <property type="entry name" value="Ribonuclease Inhibitor"/>
    <property type="match status" value="1"/>
</dbReference>
<name>A0A3S3SJF9_9ACAR</name>
<keyword evidence="6" id="KW-1185">Reference proteome</keyword>